<reference evidence="1" key="1">
    <citation type="submission" date="2025-08" db="UniProtKB">
        <authorList>
            <consortium name="Ensembl"/>
        </authorList>
    </citation>
    <scope>IDENTIFICATION</scope>
</reference>
<dbReference type="AlphaFoldDB" id="A0A8C4R4N5"/>
<reference evidence="1" key="2">
    <citation type="submission" date="2025-09" db="UniProtKB">
        <authorList>
            <consortium name="Ensembl"/>
        </authorList>
    </citation>
    <scope>IDENTIFICATION</scope>
</reference>
<keyword evidence="2" id="KW-1185">Reference proteome</keyword>
<evidence type="ECO:0000313" key="1">
    <source>
        <dbReference type="Ensembl" id="ENSEBUP00000025143.1"/>
    </source>
</evidence>
<name>A0A8C4R4N5_EPTBU</name>
<protein>
    <submittedName>
        <fullName evidence="1">Uncharacterized protein</fullName>
    </submittedName>
</protein>
<evidence type="ECO:0000313" key="2">
    <source>
        <dbReference type="Proteomes" id="UP000694388"/>
    </source>
</evidence>
<accession>A0A8C4R4N5</accession>
<organism evidence="1 2">
    <name type="scientific">Eptatretus burgeri</name>
    <name type="common">Inshore hagfish</name>
    <dbReference type="NCBI Taxonomy" id="7764"/>
    <lineage>
        <taxon>Eukaryota</taxon>
        <taxon>Metazoa</taxon>
        <taxon>Chordata</taxon>
        <taxon>Craniata</taxon>
        <taxon>Vertebrata</taxon>
        <taxon>Cyclostomata</taxon>
        <taxon>Myxini</taxon>
        <taxon>Myxiniformes</taxon>
        <taxon>Myxinidae</taxon>
        <taxon>Eptatretinae</taxon>
        <taxon>Eptatretus</taxon>
    </lineage>
</organism>
<proteinExistence type="predicted"/>
<dbReference type="Ensembl" id="ENSEBUT00000025719.1">
    <property type="protein sequence ID" value="ENSEBUP00000025143.1"/>
    <property type="gene ID" value="ENSEBUG00000015506.1"/>
</dbReference>
<dbReference type="Proteomes" id="UP000694388">
    <property type="component" value="Unplaced"/>
</dbReference>
<sequence length="110" mass="12538">MAGYMHEGFGFVITNQFDQLLDDKSDLFETAKAAASTVERPHKRESQKDKEASLLSLITELEPPSQPAPARLRREGQRPSPYKIDRCVIRLIFLNSHNVHSRDGVLWVMC</sequence>